<dbReference type="EMBL" id="AKHY01000214">
    <property type="protein sequence ID" value="EIT72735.1"/>
    <property type="molecule type" value="Genomic_DNA"/>
</dbReference>
<dbReference type="HOGENOM" id="CLU_2249543_0_0_1"/>
<reference evidence="1 2" key="1">
    <citation type="journal article" date="2012" name="Eukaryot. Cell">
        <title>Draft genome sequence of Aspergillus oryzae strain 3.042.</title>
        <authorList>
            <person name="Zhao G."/>
            <person name="Yao Y."/>
            <person name="Qi W."/>
            <person name="Wang C."/>
            <person name="Hou L."/>
            <person name="Zeng B."/>
            <person name="Cao X."/>
        </authorList>
    </citation>
    <scope>NUCLEOTIDE SEQUENCE [LARGE SCALE GENOMIC DNA]</scope>
    <source>
        <strain evidence="1 2">3.042</strain>
    </source>
</reference>
<protein>
    <submittedName>
        <fullName evidence="1">Uncharacterized protein</fullName>
    </submittedName>
</protein>
<dbReference type="Proteomes" id="UP000002812">
    <property type="component" value="Unassembled WGS sequence"/>
</dbReference>
<comment type="caution">
    <text evidence="1">The sequence shown here is derived from an EMBL/GenBank/DDBJ whole genome shotgun (WGS) entry which is preliminary data.</text>
</comment>
<gene>
    <name evidence="1" type="ORF">Ao3042_01069</name>
</gene>
<evidence type="ECO:0000313" key="1">
    <source>
        <dbReference type="EMBL" id="EIT72735.1"/>
    </source>
</evidence>
<reference evidence="2" key="2">
    <citation type="submission" date="2012-06" db="EMBL/GenBank/DDBJ databases">
        <title>Comparative genomic analyses of Aspergillus oryzae 3.042 and A. oryzae RIB40 for soy-sauce fermentation.</title>
        <authorList>
            <person name="Zhao G."/>
            <person name="Hou L."/>
            <person name="Wang C."/>
            <person name="Cao X."/>
        </authorList>
    </citation>
    <scope>NUCLEOTIDE SEQUENCE [LARGE SCALE GENOMIC DNA]</scope>
    <source>
        <strain evidence="2">3.042</strain>
    </source>
</reference>
<evidence type="ECO:0000313" key="2">
    <source>
        <dbReference type="Proteomes" id="UP000002812"/>
    </source>
</evidence>
<sequence length="104" mass="10861">MRRQECPNSSRHHMEDLNSITAAAYFVTSTANKSSVKAPAHPADGPTIITRHGASTNPIRCIPERDKGVAAADGEIASSRCEGNGKAGGCVSIKGVEDVEGWVG</sequence>
<name>I8TFE1_ASPO3</name>
<organism evidence="1 2">
    <name type="scientific">Aspergillus oryzae (strain 3.042)</name>
    <name type="common">Yellow koji mold</name>
    <dbReference type="NCBI Taxonomy" id="1160506"/>
    <lineage>
        <taxon>Eukaryota</taxon>
        <taxon>Fungi</taxon>
        <taxon>Dikarya</taxon>
        <taxon>Ascomycota</taxon>
        <taxon>Pezizomycotina</taxon>
        <taxon>Eurotiomycetes</taxon>
        <taxon>Eurotiomycetidae</taxon>
        <taxon>Eurotiales</taxon>
        <taxon>Aspergillaceae</taxon>
        <taxon>Aspergillus</taxon>
        <taxon>Aspergillus subgen. Circumdati</taxon>
    </lineage>
</organism>
<proteinExistence type="predicted"/>
<accession>I8TFE1</accession>
<dbReference type="AlphaFoldDB" id="I8TFE1"/>